<evidence type="ECO:0000313" key="1">
    <source>
        <dbReference type="EMBL" id="MFF5900947.1"/>
    </source>
</evidence>
<protein>
    <recommendedName>
        <fullName evidence="3">Ribosomal L7/L12-like protein</fullName>
    </recommendedName>
</protein>
<dbReference type="Proteomes" id="UP001602322">
    <property type="component" value="Unassembled WGS sequence"/>
</dbReference>
<sequence>MSTAMLLVIVLSGVVTLVTVENRSSRLDRRVRALDRKMDLLLQHLQVGDDDPQLAGVAALIREGKDVAAIKKYREVTGADLLEVKQGVDRLNPVTGESSRSGD</sequence>
<keyword evidence="2" id="KW-1185">Reference proteome</keyword>
<dbReference type="EMBL" id="JBIBEG010000023">
    <property type="protein sequence ID" value="MFF5900947.1"/>
    <property type="molecule type" value="Genomic_DNA"/>
</dbReference>
<proteinExistence type="predicted"/>
<evidence type="ECO:0000313" key="2">
    <source>
        <dbReference type="Proteomes" id="UP001602322"/>
    </source>
</evidence>
<gene>
    <name evidence="1" type="ORF">ACFY8O_34235</name>
</gene>
<comment type="caution">
    <text evidence="1">The sequence shown here is derived from an EMBL/GenBank/DDBJ whole genome shotgun (WGS) entry which is preliminary data.</text>
</comment>
<dbReference type="RefSeq" id="WP_387909290.1">
    <property type="nucleotide sequence ID" value="NZ_JBIBEG010000023.1"/>
</dbReference>
<organism evidence="1 2">
    <name type="scientific">Streptomyces argenteolus</name>
    <dbReference type="NCBI Taxonomy" id="67274"/>
    <lineage>
        <taxon>Bacteria</taxon>
        <taxon>Bacillati</taxon>
        <taxon>Actinomycetota</taxon>
        <taxon>Actinomycetes</taxon>
        <taxon>Kitasatosporales</taxon>
        <taxon>Streptomycetaceae</taxon>
        <taxon>Streptomyces</taxon>
    </lineage>
</organism>
<name>A0ABW6XGR8_9ACTN</name>
<reference evidence="1 2" key="1">
    <citation type="submission" date="2024-10" db="EMBL/GenBank/DDBJ databases">
        <title>The Natural Products Discovery Center: Release of the First 8490 Sequenced Strains for Exploring Actinobacteria Biosynthetic Diversity.</title>
        <authorList>
            <person name="Kalkreuter E."/>
            <person name="Kautsar S.A."/>
            <person name="Yang D."/>
            <person name="Bader C.D."/>
            <person name="Teijaro C.N."/>
            <person name="Fluegel L."/>
            <person name="Davis C.M."/>
            <person name="Simpson J.R."/>
            <person name="Lauterbach L."/>
            <person name="Steele A.D."/>
            <person name="Gui C."/>
            <person name="Meng S."/>
            <person name="Li G."/>
            <person name="Viehrig K."/>
            <person name="Ye F."/>
            <person name="Su P."/>
            <person name="Kiefer A.F."/>
            <person name="Nichols A."/>
            <person name="Cepeda A.J."/>
            <person name="Yan W."/>
            <person name="Fan B."/>
            <person name="Jiang Y."/>
            <person name="Adhikari A."/>
            <person name="Zheng C.-J."/>
            <person name="Schuster L."/>
            <person name="Cowan T.M."/>
            <person name="Smanski M.J."/>
            <person name="Chevrette M.G."/>
            <person name="De Carvalho L.P.S."/>
            <person name="Shen B."/>
        </authorList>
    </citation>
    <scope>NUCLEOTIDE SEQUENCE [LARGE SCALE GENOMIC DNA]</scope>
    <source>
        <strain evidence="1 2">NPDC012540</strain>
    </source>
</reference>
<accession>A0ABW6XGR8</accession>
<evidence type="ECO:0008006" key="3">
    <source>
        <dbReference type="Google" id="ProtNLM"/>
    </source>
</evidence>